<proteinExistence type="predicted"/>
<comment type="caution">
    <text evidence="2">The sequence shown here is derived from an EMBL/GenBank/DDBJ whole genome shotgun (WGS) entry which is preliminary data.</text>
</comment>
<name>A0A3L9Y7D2_9RHOB</name>
<organism evidence="2 3">
    <name type="scientific">Rhodophyticola porphyridii</name>
    <dbReference type="NCBI Taxonomy" id="1852017"/>
    <lineage>
        <taxon>Bacteria</taxon>
        <taxon>Pseudomonadati</taxon>
        <taxon>Pseudomonadota</taxon>
        <taxon>Alphaproteobacteria</taxon>
        <taxon>Rhodobacterales</taxon>
        <taxon>Roseobacteraceae</taxon>
        <taxon>Rhodophyticola</taxon>
    </lineage>
</organism>
<accession>A0A3L9Y7D2</accession>
<sequence>MQVGRLAMRVEGDFWVAYYALPDTMEGALFLGSIRMAFVQDIAAKETFMALMRDAVSDIVKGHTGIAPEWPDPHGTPAPEHERAGRT</sequence>
<feature type="region of interest" description="Disordered" evidence="1">
    <location>
        <begin position="64"/>
        <end position="87"/>
    </location>
</feature>
<gene>
    <name evidence="2" type="ORF">D9R08_12015</name>
</gene>
<dbReference type="EMBL" id="RCNT01000005">
    <property type="protein sequence ID" value="RMA42223.1"/>
    <property type="molecule type" value="Genomic_DNA"/>
</dbReference>
<evidence type="ECO:0000313" key="3">
    <source>
        <dbReference type="Proteomes" id="UP000281343"/>
    </source>
</evidence>
<dbReference type="OrthoDB" id="7865895at2"/>
<evidence type="ECO:0000256" key="1">
    <source>
        <dbReference type="SAM" id="MobiDB-lite"/>
    </source>
</evidence>
<keyword evidence="3" id="KW-1185">Reference proteome</keyword>
<reference evidence="2 3" key="1">
    <citation type="submission" date="2018-10" db="EMBL/GenBank/DDBJ databases">
        <authorList>
            <person name="Jung H.S."/>
            <person name="Jeon C.O."/>
        </authorList>
    </citation>
    <scope>NUCLEOTIDE SEQUENCE [LARGE SCALE GENOMIC DNA]</scope>
    <source>
        <strain evidence="2 3">MA-7-27</strain>
    </source>
</reference>
<dbReference type="AlphaFoldDB" id="A0A3L9Y7D2"/>
<dbReference type="Proteomes" id="UP000281343">
    <property type="component" value="Unassembled WGS sequence"/>
</dbReference>
<evidence type="ECO:0000313" key="2">
    <source>
        <dbReference type="EMBL" id="RMA42223.1"/>
    </source>
</evidence>
<protein>
    <submittedName>
        <fullName evidence="2">Uncharacterized protein</fullName>
    </submittedName>
</protein>